<feature type="compositionally biased region" description="Low complexity" evidence="11">
    <location>
        <begin position="19"/>
        <end position="37"/>
    </location>
</feature>
<dbReference type="InterPro" id="IPR020103">
    <property type="entry name" value="PsdUridine_synth_cat_dom_sf"/>
</dbReference>
<dbReference type="EMBL" id="OZ075111">
    <property type="protein sequence ID" value="CAL4884602.1"/>
    <property type="molecule type" value="Genomic_DNA"/>
</dbReference>
<dbReference type="FunFam" id="3.30.70.660:FF:000002">
    <property type="entry name" value="tRNA pseudouridine synthase"/>
    <property type="match status" value="1"/>
</dbReference>
<evidence type="ECO:0000313" key="14">
    <source>
        <dbReference type="Proteomes" id="UP001497457"/>
    </source>
</evidence>
<feature type="compositionally biased region" description="Low complexity" evidence="11">
    <location>
        <begin position="278"/>
        <end position="294"/>
    </location>
</feature>
<keyword evidence="4" id="KW-0507">mRNA processing</keyword>
<dbReference type="Pfam" id="PF01416">
    <property type="entry name" value="PseudoU_synth_1"/>
    <property type="match status" value="1"/>
</dbReference>
<dbReference type="Gene3D" id="3.30.70.580">
    <property type="entry name" value="Pseudouridine synthase I, catalytic domain, N-terminal subdomain"/>
    <property type="match status" value="1"/>
</dbReference>
<dbReference type="AlphaFoldDB" id="A0ABC8V5R9"/>
<dbReference type="PANTHER" id="PTHR11142:SF4">
    <property type="entry name" value="PSEUDOURIDYLATE SYNTHASE 1 HOMOLOG"/>
    <property type="match status" value="1"/>
</dbReference>
<dbReference type="InterPro" id="IPR020097">
    <property type="entry name" value="PsdUridine_synth_TruA_a/b_dom"/>
</dbReference>
<evidence type="ECO:0000256" key="7">
    <source>
        <dbReference type="ARBA" id="ARBA00023242"/>
    </source>
</evidence>
<keyword evidence="14" id="KW-1185">Reference proteome</keyword>
<evidence type="ECO:0000256" key="6">
    <source>
        <dbReference type="ARBA" id="ARBA00023235"/>
    </source>
</evidence>
<reference evidence="13 14" key="2">
    <citation type="submission" date="2024-10" db="EMBL/GenBank/DDBJ databases">
        <authorList>
            <person name="Ryan C."/>
        </authorList>
    </citation>
    <scope>NUCLEOTIDE SEQUENCE [LARGE SCALE GENOMIC DNA]</scope>
</reference>
<evidence type="ECO:0000256" key="10">
    <source>
        <dbReference type="PIRSR" id="PIRSR641708-2"/>
    </source>
</evidence>
<dbReference type="GO" id="GO:0031119">
    <property type="term" value="P:tRNA pseudouridine synthesis"/>
    <property type="evidence" value="ECO:0007669"/>
    <property type="project" value="UniProtKB-ARBA"/>
</dbReference>
<comment type="subcellular location">
    <subcellularLocation>
        <location evidence="2">Nucleus</location>
    </subcellularLocation>
</comment>
<dbReference type="GO" id="GO:0009982">
    <property type="term" value="F:pseudouridine synthase activity"/>
    <property type="evidence" value="ECO:0007669"/>
    <property type="project" value="UniProtKB-ARBA"/>
</dbReference>
<organism evidence="13 14">
    <name type="scientific">Urochloa decumbens</name>
    <dbReference type="NCBI Taxonomy" id="240449"/>
    <lineage>
        <taxon>Eukaryota</taxon>
        <taxon>Viridiplantae</taxon>
        <taxon>Streptophyta</taxon>
        <taxon>Embryophyta</taxon>
        <taxon>Tracheophyta</taxon>
        <taxon>Spermatophyta</taxon>
        <taxon>Magnoliopsida</taxon>
        <taxon>Liliopsida</taxon>
        <taxon>Poales</taxon>
        <taxon>Poaceae</taxon>
        <taxon>PACMAD clade</taxon>
        <taxon>Panicoideae</taxon>
        <taxon>Panicodae</taxon>
        <taxon>Paniceae</taxon>
        <taxon>Melinidinae</taxon>
        <taxon>Urochloa</taxon>
    </lineage>
</organism>
<dbReference type="InterPro" id="IPR020094">
    <property type="entry name" value="TruA/RsuA/RluB/E/F_N"/>
</dbReference>
<dbReference type="InterPro" id="IPR041708">
    <property type="entry name" value="PUS1/PUS2-like"/>
</dbReference>
<feature type="binding site" evidence="10">
    <location>
        <position position="163"/>
    </location>
    <ligand>
        <name>substrate</name>
    </ligand>
</feature>
<dbReference type="GO" id="GO:0005634">
    <property type="term" value="C:nucleus"/>
    <property type="evidence" value="ECO:0007669"/>
    <property type="project" value="UniProtKB-SubCell"/>
</dbReference>
<evidence type="ECO:0000256" key="11">
    <source>
        <dbReference type="SAM" id="MobiDB-lite"/>
    </source>
</evidence>
<proteinExistence type="inferred from homology"/>
<feature type="compositionally biased region" description="Pro residues" evidence="11">
    <location>
        <begin position="1"/>
        <end position="14"/>
    </location>
</feature>
<feature type="domain" description="Pseudouridine synthase I TruA alpha/beta" evidence="12">
    <location>
        <begin position="343"/>
        <end position="448"/>
    </location>
</feature>
<dbReference type="GO" id="GO:0006397">
    <property type="term" value="P:mRNA processing"/>
    <property type="evidence" value="ECO:0007669"/>
    <property type="project" value="UniProtKB-KW"/>
</dbReference>
<reference evidence="14" key="1">
    <citation type="submission" date="2024-06" db="EMBL/GenBank/DDBJ databases">
        <authorList>
            <person name="Ryan C."/>
        </authorList>
    </citation>
    <scope>NUCLEOTIDE SEQUENCE [LARGE SCALE GENOMIC DNA]</scope>
</reference>
<comment type="catalytic activity">
    <reaction evidence="8">
        <text>a uridine in tRNA = a pseudouridine in tRNA</text>
        <dbReference type="Rhea" id="RHEA:54572"/>
        <dbReference type="Rhea" id="RHEA-COMP:13339"/>
        <dbReference type="Rhea" id="RHEA-COMP:13934"/>
        <dbReference type="ChEBI" id="CHEBI:65314"/>
        <dbReference type="ChEBI" id="CHEBI:65315"/>
    </reaction>
</comment>
<keyword evidence="6" id="KW-0413">Isomerase</keyword>
<evidence type="ECO:0000256" key="4">
    <source>
        <dbReference type="ARBA" id="ARBA00022664"/>
    </source>
</evidence>
<dbReference type="PANTHER" id="PTHR11142">
    <property type="entry name" value="PSEUDOURIDYLATE SYNTHASE"/>
    <property type="match status" value="1"/>
</dbReference>
<dbReference type="InterPro" id="IPR001406">
    <property type="entry name" value="PsdUridine_synth_TruA"/>
</dbReference>
<dbReference type="SUPFAM" id="SSF55120">
    <property type="entry name" value="Pseudouridine synthase"/>
    <property type="match status" value="1"/>
</dbReference>
<gene>
    <name evidence="13" type="ORF">URODEC1_LOCUS13</name>
</gene>
<evidence type="ECO:0000259" key="12">
    <source>
        <dbReference type="Pfam" id="PF01416"/>
    </source>
</evidence>
<feature type="region of interest" description="Disordered" evidence="11">
    <location>
        <begin position="1"/>
        <end position="44"/>
    </location>
</feature>
<dbReference type="Proteomes" id="UP001497457">
    <property type="component" value="Chromosome 1b"/>
</dbReference>
<dbReference type="FunFam" id="3.30.70.580:FF:000002">
    <property type="entry name" value="tRNA pseudouridine synthase"/>
    <property type="match status" value="1"/>
</dbReference>
<evidence type="ECO:0000256" key="5">
    <source>
        <dbReference type="ARBA" id="ARBA00022694"/>
    </source>
</evidence>
<name>A0ABC8V5R9_9POAL</name>
<comment type="catalytic activity">
    <reaction evidence="1">
        <text>a uridine in mRNA = a pseudouridine in mRNA</text>
        <dbReference type="Rhea" id="RHEA:56644"/>
        <dbReference type="Rhea" id="RHEA-COMP:14658"/>
        <dbReference type="Rhea" id="RHEA-COMP:14659"/>
        <dbReference type="ChEBI" id="CHEBI:65314"/>
        <dbReference type="ChEBI" id="CHEBI:65315"/>
    </reaction>
</comment>
<keyword evidence="7" id="KW-0539">Nucleus</keyword>
<evidence type="ECO:0000256" key="9">
    <source>
        <dbReference type="PIRSR" id="PIRSR641708-1"/>
    </source>
</evidence>
<keyword evidence="5" id="KW-0819">tRNA processing</keyword>
<evidence type="ECO:0000256" key="3">
    <source>
        <dbReference type="ARBA" id="ARBA00009375"/>
    </source>
</evidence>
<accession>A0ABC8V5R9</accession>
<dbReference type="CDD" id="cd02568">
    <property type="entry name" value="PseudoU_synth_PUS1_PUS2"/>
    <property type="match status" value="1"/>
</dbReference>
<feature type="active site" description="Nucleophile" evidence="9">
    <location>
        <position position="107"/>
    </location>
</feature>
<protein>
    <recommendedName>
        <fullName evidence="12">Pseudouridine synthase I TruA alpha/beta domain-containing protein</fullName>
    </recommendedName>
</protein>
<evidence type="ECO:0000256" key="1">
    <source>
        <dbReference type="ARBA" id="ARBA00001166"/>
    </source>
</evidence>
<evidence type="ECO:0000313" key="13">
    <source>
        <dbReference type="EMBL" id="CAL4884602.1"/>
    </source>
</evidence>
<feature type="region of interest" description="Disordered" evidence="11">
    <location>
        <begin position="208"/>
        <end position="297"/>
    </location>
</feature>
<dbReference type="Gene3D" id="3.30.70.660">
    <property type="entry name" value="Pseudouridine synthase I, catalytic domain, C-terminal subdomain"/>
    <property type="match status" value="1"/>
</dbReference>
<evidence type="ECO:0000256" key="2">
    <source>
        <dbReference type="ARBA" id="ARBA00004123"/>
    </source>
</evidence>
<sequence length="573" mass="61826">MAAAASPPPSPPPAKRPKMSSSSDPEPDAEPTSPSAAGQPRRPRYKRRKVAILLGYCGAGYQGMQKNPGARTIEGDLEEALYQAGAVPEADRAAPRRYDWARAARTDKGVSAAAQVVSGRFYVDPPGFIDRLNAQLAPQIRAYGYVRVTNSFSAKKFCDRRRYLYLLPVFALDPSAHPDREAVMASMGSGTELTKCLECSERGRKVPGVMGREGKLPSPVEGAVVDSHDESGAAQCDPPISNTNAHGELGSSSDEKLDLPVSGDGTKAGNAELGSNGVGDAVPSASADADPSAGNDENKLEATATELKVQGADFEKSNGEEKPPTRSAFSYTDEMKERFNRILKYYVGTHNFHNFTTRTKAEDPAAKRFIISFAADRVVSLDGIEFVRCEVVGQSFMLHQIRKMIGLAVAVMRNCAPESIYDVTFRKDVNLNVPTAPEVGLYLDECMFTSYNKKWKDTHDAVSMEPYCEEAEQFKVKYIFPHIAAMEHKEGAVALWLHSLNHRNYPDFRYMETAGAEAKVGTEVAAGAEANVGADVATGAEANVGAEVATGTETKVGADVDSIKEVQLPGDNK</sequence>
<comment type="similarity">
    <text evidence="3">Belongs to the tRNA pseudouridine synthase TruA family.</text>
</comment>
<evidence type="ECO:0000256" key="8">
    <source>
        <dbReference type="ARBA" id="ARBA00036943"/>
    </source>
</evidence>
<dbReference type="InterPro" id="IPR020095">
    <property type="entry name" value="PsdUridine_synth_TruA_C"/>
</dbReference>